<proteinExistence type="predicted"/>
<protein>
    <submittedName>
        <fullName evidence="1">Uncharacterized protein</fullName>
    </submittedName>
</protein>
<gene>
    <name evidence="1" type="ORF">FH972_002880</name>
</gene>
<keyword evidence="2" id="KW-1185">Reference proteome</keyword>
<accession>A0A5N6QG78</accession>
<reference evidence="1 2" key="1">
    <citation type="submission" date="2019-06" db="EMBL/GenBank/DDBJ databases">
        <title>A chromosomal-level reference genome of Carpinus fangiana (Coryloideae, Betulaceae).</title>
        <authorList>
            <person name="Yang X."/>
            <person name="Wang Z."/>
            <person name="Zhang L."/>
            <person name="Hao G."/>
            <person name="Liu J."/>
            <person name="Yang Y."/>
        </authorList>
    </citation>
    <scope>NUCLEOTIDE SEQUENCE [LARGE SCALE GENOMIC DNA]</scope>
    <source>
        <strain evidence="1">Cfa_2016G</strain>
        <tissue evidence="1">Leaf</tissue>
    </source>
</reference>
<evidence type="ECO:0000313" key="2">
    <source>
        <dbReference type="Proteomes" id="UP000327013"/>
    </source>
</evidence>
<dbReference type="EMBL" id="CM017321">
    <property type="protein sequence ID" value="KAE7998322.1"/>
    <property type="molecule type" value="Genomic_DNA"/>
</dbReference>
<name>A0A5N6QG78_9ROSI</name>
<dbReference type="AlphaFoldDB" id="A0A5N6QG78"/>
<organism evidence="1 2">
    <name type="scientific">Carpinus fangiana</name>
    <dbReference type="NCBI Taxonomy" id="176857"/>
    <lineage>
        <taxon>Eukaryota</taxon>
        <taxon>Viridiplantae</taxon>
        <taxon>Streptophyta</taxon>
        <taxon>Embryophyta</taxon>
        <taxon>Tracheophyta</taxon>
        <taxon>Spermatophyta</taxon>
        <taxon>Magnoliopsida</taxon>
        <taxon>eudicotyledons</taxon>
        <taxon>Gunneridae</taxon>
        <taxon>Pentapetalae</taxon>
        <taxon>rosids</taxon>
        <taxon>fabids</taxon>
        <taxon>Fagales</taxon>
        <taxon>Betulaceae</taxon>
        <taxon>Carpinus</taxon>
    </lineage>
</organism>
<sequence length="53" mass="6205">MAEVIAAWRAVELACRLDLRGIMLEGLRKNWSCWSLYGQDRQVVYETKMLGHH</sequence>
<dbReference type="Proteomes" id="UP000327013">
    <property type="component" value="Chromosome 1"/>
</dbReference>
<evidence type="ECO:0000313" key="1">
    <source>
        <dbReference type="EMBL" id="KAE7998322.1"/>
    </source>
</evidence>